<feature type="compositionally biased region" description="Basic residues" evidence="1">
    <location>
        <begin position="306"/>
        <end position="320"/>
    </location>
</feature>
<feature type="region of interest" description="Disordered" evidence="1">
    <location>
        <begin position="1"/>
        <end position="26"/>
    </location>
</feature>
<organism evidence="2 3">
    <name type="scientific">Sphingomonas kyeonggiensis</name>
    <dbReference type="NCBI Taxonomy" id="1268553"/>
    <lineage>
        <taxon>Bacteria</taxon>
        <taxon>Pseudomonadati</taxon>
        <taxon>Pseudomonadota</taxon>
        <taxon>Alphaproteobacteria</taxon>
        <taxon>Sphingomonadales</taxon>
        <taxon>Sphingomonadaceae</taxon>
        <taxon>Sphingomonas</taxon>
    </lineage>
</organism>
<dbReference type="EMBL" id="JACIEH010000003">
    <property type="protein sequence ID" value="MBB4100204.1"/>
    <property type="molecule type" value="Genomic_DNA"/>
</dbReference>
<dbReference type="RefSeq" id="WP_183999521.1">
    <property type="nucleotide sequence ID" value="NZ_JACIEH010000003.1"/>
</dbReference>
<proteinExistence type="predicted"/>
<protein>
    <recommendedName>
        <fullName evidence="4">Terminase small subunit</fullName>
    </recommendedName>
</protein>
<evidence type="ECO:0000256" key="1">
    <source>
        <dbReference type="SAM" id="MobiDB-lite"/>
    </source>
</evidence>
<gene>
    <name evidence="2" type="ORF">GGR46_003776</name>
</gene>
<comment type="caution">
    <text evidence="2">The sequence shown here is derived from an EMBL/GenBank/DDBJ whole genome shotgun (WGS) entry which is preliminary data.</text>
</comment>
<evidence type="ECO:0008006" key="4">
    <source>
        <dbReference type="Google" id="ProtNLM"/>
    </source>
</evidence>
<reference evidence="2 3" key="1">
    <citation type="submission" date="2020-08" db="EMBL/GenBank/DDBJ databases">
        <title>Genomic Encyclopedia of Type Strains, Phase IV (KMG-IV): sequencing the most valuable type-strain genomes for metagenomic binning, comparative biology and taxonomic classification.</title>
        <authorList>
            <person name="Goeker M."/>
        </authorList>
    </citation>
    <scope>NUCLEOTIDE SEQUENCE [LARGE SCALE GENOMIC DNA]</scope>
    <source>
        <strain evidence="2 3">DSM 101806</strain>
    </source>
</reference>
<evidence type="ECO:0000313" key="3">
    <source>
        <dbReference type="Proteomes" id="UP000557392"/>
    </source>
</evidence>
<dbReference type="Proteomes" id="UP000557392">
    <property type="component" value="Unassembled WGS sequence"/>
</dbReference>
<dbReference type="AlphaFoldDB" id="A0A7W6NXH4"/>
<feature type="region of interest" description="Disordered" evidence="1">
    <location>
        <begin position="297"/>
        <end position="320"/>
    </location>
</feature>
<accession>A0A7W6NXH4</accession>
<sequence length="320" mass="34425">MQNRTPVPREARPPLPDFTPVPRKFRHDGWTPERQRAFIEALADTGPVTRAAGMVNIAQANCYALRRAPGAESFRRAWEAALDFGVQRLRDIAFERAIEGQLIPVFAGGKLMGYRRKHNDALLMFLLRQYGQDAEGRRTVVNYVSTRATAGAVAGGDGAAAGAEASATTIRTVISGGDAGDRATRDDALADTLDGFAGVALDAEAHIAIAAALEACAARRRADDAAIDRGGDAAADALEEDPAIDFVRLPKDGFVYRGALVAGHEMDEEAPLFADEAPWSLAGAEMPEEWARLADAREGTPVAAVKRPKRKPGWKPKEKR</sequence>
<name>A0A7W6NXH4_9SPHN</name>
<keyword evidence="3" id="KW-1185">Reference proteome</keyword>
<evidence type="ECO:0000313" key="2">
    <source>
        <dbReference type="EMBL" id="MBB4100204.1"/>
    </source>
</evidence>